<accession>A0ABD3CJI7</accession>
<organism evidence="2 3">
    <name type="scientific">Castilleja foliolosa</name>
    <dbReference type="NCBI Taxonomy" id="1961234"/>
    <lineage>
        <taxon>Eukaryota</taxon>
        <taxon>Viridiplantae</taxon>
        <taxon>Streptophyta</taxon>
        <taxon>Embryophyta</taxon>
        <taxon>Tracheophyta</taxon>
        <taxon>Spermatophyta</taxon>
        <taxon>Magnoliopsida</taxon>
        <taxon>eudicotyledons</taxon>
        <taxon>Gunneridae</taxon>
        <taxon>Pentapetalae</taxon>
        <taxon>asterids</taxon>
        <taxon>lamiids</taxon>
        <taxon>Lamiales</taxon>
        <taxon>Orobanchaceae</taxon>
        <taxon>Pedicularideae</taxon>
        <taxon>Castillejinae</taxon>
        <taxon>Castilleja</taxon>
    </lineage>
</organism>
<protein>
    <recommendedName>
        <fullName evidence="1">F-box domain-containing protein</fullName>
    </recommendedName>
</protein>
<evidence type="ECO:0000313" key="3">
    <source>
        <dbReference type="Proteomes" id="UP001632038"/>
    </source>
</evidence>
<evidence type="ECO:0000259" key="1">
    <source>
        <dbReference type="PROSITE" id="PS50181"/>
    </source>
</evidence>
<evidence type="ECO:0000313" key="2">
    <source>
        <dbReference type="EMBL" id="KAL3629714.1"/>
    </source>
</evidence>
<proteinExistence type="predicted"/>
<dbReference type="SUPFAM" id="SSF81383">
    <property type="entry name" value="F-box domain"/>
    <property type="match status" value="1"/>
</dbReference>
<dbReference type="SUPFAM" id="SSF52047">
    <property type="entry name" value="RNI-like"/>
    <property type="match status" value="1"/>
</dbReference>
<dbReference type="InterPro" id="IPR053781">
    <property type="entry name" value="F-box_AtFBL13-like"/>
</dbReference>
<keyword evidence="3" id="KW-1185">Reference proteome</keyword>
<dbReference type="CDD" id="cd22160">
    <property type="entry name" value="F-box_AtFBL13-like"/>
    <property type="match status" value="1"/>
</dbReference>
<gene>
    <name evidence="2" type="ORF">CASFOL_026936</name>
</gene>
<name>A0ABD3CJI7_9LAMI</name>
<sequence>MSLTIENQANERDEDGDKISQLPEPILHHILSFLSQKDAARTCVLSKSWRYLWCARPVIDFYESAFRSHCFRGRCSPGHSYCGDCRRRNKETFMFVIDKTLKRYHDLKLSVHELNLVMSIDDSKVNTLLLKWIPKLIIPDMRLKSFNLTLYGQRSFSDFFDMPSILFKAESLQSLYLRRCKLSQINSSDEVLLKRLQTLTLDDVHITKETLEMILSSNPLLENVSLLMCKGFEVIRVCKPHGLKDVVIGGLYNPWLTRHDPRSIEIDIPTIERIRVTLYWFDHHKYLPHLTFLFLDQVALSKSIDFLSGKYLPCLQHLTLKSCYLPREFSLHLSGSVKHLYFIYNNNRMDIKAFINAPNIVLFVYKSEISDSAISFTTTSSEWKSKITVNVYTDVAEYNALLWFRKLSELLHEFSRSEISFKLNQLRFFEHCRSEDHPSSLFESVHADIDQKLRHEHKPILEVEHFSLGGDYSYSSLPAFLNCLFRIFHPRYIEQHLYFGNELYLDDWSNNQTELTEFLMHMFLIKEKNMSFWPQGLEEVTMVEDFEKHAQRLDGMEARFQLEWVTNQCLGQRFTYDLYCSETCSKGTLQQRAVYLFRLAQELTDSMFLLSKFTSRCFSEVDRLHQVSLSRRASAGRLCSVLCRSLRRNQITIGVETRVFTM</sequence>
<dbReference type="PANTHER" id="PTHR31639:SF42">
    <property type="entry name" value="OS02G0160200 PROTEIN"/>
    <property type="match status" value="1"/>
</dbReference>
<dbReference type="EMBL" id="JAVIJP010000034">
    <property type="protein sequence ID" value="KAL3629714.1"/>
    <property type="molecule type" value="Genomic_DNA"/>
</dbReference>
<dbReference type="Pfam" id="PF00646">
    <property type="entry name" value="F-box"/>
    <property type="match status" value="1"/>
</dbReference>
<dbReference type="InterPro" id="IPR036047">
    <property type="entry name" value="F-box-like_dom_sf"/>
</dbReference>
<dbReference type="Gene3D" id="3.80.10.10">
    <property type="entry name" value="Ribonuclease Inhibitor"/>
    <property type="match status" value="1"/>
</dbReference>
<reference evidence="3" key="1">
    <citation type="journal article" date="2024" name="IScience">
        <title>Strigolactones Initiate the Formation of Haustorium-like Structures in Castilleja.</title>
        <authorList>
            <person name="Buerger M."/>
            <person name="Peterson D."/>
            <person name="Chory J."/>
        </authorList>
    </citation>
    <scope>NUCLEOTIDE SEQUENCE [LARGE SCALE GENOMIC DNA]</scope>
</reference>
<dbReference type="Gene3D" id="1.20.1280.50">
    <property type="match status" value="1"/>
</dbReference>
<dbReference type="AlphaFoldDB" id="A0ABD3CJI7"/>
<feature type="domain" description="F-box" evidence="1">
    <location>
        <begin position="16"/>
        <end position="69"/>
    </location>
</feature>
<dbReference type="PROSITE" id="PS50181">
    <property type="entry name" value="FBOX"/>
    <property type="match status" value="1"/>
</dbReference>
<dbReference type="InterPro" id="IPR055411">
    <property type="entry name" value="LRR_FXL15/At3g58940/PEG3-like"/>
</dbReference>
<dbReference type="InterPro" id="IPR032675">
    <property type="entry name" value="LRR_dom_sf"/>
</dbReference>
<dbReference type="PANTHER" id="PTHR31639">
    <property type="entry name" value="F-BOX PROTEIN-LIKE"/>
    <property type="match status" value="1"/>
</dbReference>
<comment type="caution">
    <text evidence="2">The sequence shown here is derived from an EMBL/GenBank/DDBJ whole genome shotgun (WGS) entry which is preliminary data.</text>
</comment>
<dbReference type="Pfam" id="PF24758">
    <property type="entry name" value="LRR_At5g56370"/>
    <property type="match status" value="1"/>
</dbReference>
<dbReference type="InterPro" id="IPR001810">
    <property type="entry name" value="F-box_dom"/>
</dbReference>
<dbReference type="SMART" id="SM00256">
    <property type="entry name" value="FBOX"/>
    <property type="match status" value="1"/>
</dbReference>
<dbReference type="Proteomes" id="UP001632038">
    <property type="component" value="Unassembled WGS sequence"/>
</dbReference>